<dbReference type="PROSITE" id="PS50106">
    <property type="entry name" value="PDZ"/>
    <property type="match status" value="1"/>
</dbReference>
<sequence>MGHMEYEKLCRLVEQWNENRLDLFHLSQPTQDLEVEGVMRFYFCDDEGRVCTKCIRVSSTATTQAVIDALVDKFLPDLKMLTDPDYSLWEVHEGGEERSLSAEEKPLLVQLNWHKDDKEGRFLLKKHGMNFLPIQALKDHDQSSNIKRSNKRFSKREKKEDKVKKKHKDIITVHEGIQQENIDATGLYKQVPPTTFTRTISNPEIVMKKRREKRIESKLRDMGHGGSLKVYGEEIVPSRPYVTILVSSKDRTTEILKEALIKYNVREEHWTNFQLVQVEMAQGNERKVESLTDLTTRSTHSRNERVLGEDECPLLHLANAPPDVFLIFVLRRRIGERPTVLTNLDTSSLILRESTNRTGAYLISLSDNSRIALCEGVTEMGSDGNLHLFARHHIRVRGVCSRHCVITVSARVCTITPSSPDAFIMINDRRIDRTETVCDGNLIRFGNDVVFRFRSIAILSTKSPSIVDPAHTTLKTDVRTVDSHGIPLSISIDENGISNLLIEAMSRSTESAPLPLSSSFLIFIGLHSLHDRPSVGIQVMKQLSTHLSHLSNKTEKCRGRLLYWLSNCSHLQYLLSADICFSFPLSELCSLIQSLFHSLVEECTGELSVLLPSFFDPTPTNRRGGALTLLQSILQSCRSAQLNADITIQLASQLFSYLNASIFNQMIGMKCSSSLGEIVSTGLSEIEEWATGVGLELAVECLLDTCRQAANLLMVDKTNLVLLGSTTYKLNSLQIRHLLSSWEPRGDESAVGNDVLHRIIGLAERQADEMCTEEGIPLTLLEINRLNGMEMIQPQEGFFTNQSLSHFEPLKSLLDELAEKGVCSNVKWNEESVGWVTDRLFPPSPSLHSILHSSSLNEPCTTLVKVHLNRGTGGIGLSIVAAQGVGETQCGIYIKKVLDGSVAAKDGRLSAGDELISVNESPLRGLSQEEAARTLFACGPIVRFEVRMGAATKNGLLSYLVSPPPSQMRVNTSPSPSQQYTPFIGRCVGNEPAVAQSSASAFSIPQKNSRSISTSDLFQGNDPNTSFSGRSMASSTTSAFSALPSHYKRPTVIQPTRNMSPSNLRNGAISPSLLSHSLLESSPHSIRQRAISPTPLSHGAVIPLVSSPPLARSSPLPALSFSRSIDSSSSQRMHQFTPGFPPNASMGTVAESVAAVAMNKRKEATERNRYPQSTLIDDVEGNWLQLNRYGGRPMTSIRRETLIDDIADYDLDSPTIVGAQEVYRDPRSKRMADSVNESHSSFDRSKLGFGEKMRFFARGIGESSPPTRVTASSAQRIIQDDL</sequence>
<dbReference type="SMART" id="SM00314">
    <property type="entry name" value="RA"/>
    <property type="match status" value="2"/>
</dbReference>
<dbReference type="SUPFAM" id="SSF54236">
    <property type="entry name" value="Ubiquitin-like"/>
    <property type="match status" value="2"/>
</dbReference>
<dbReference type="SUPFAM" id="SSF50156">
    <property type="entry name" value="PDZ domain-like"/>
    <property type="match status" value="1"/>
</dbReference>
<accession>A0AAN5CZY6</accession>
<dbReference type="InterPro" id="IPR001478">
    <property type="entry name" value="PDZ"/>
</dbReference>
<evidence type="ECO:0000259" key="3">
    <source>
        <dbReference type="PROSITE" id="PS50200"/>
    </source>
</evidence>
<dbReference type="InterPro" id="IPR028842">
    <property type="entry name" value="Afadin"/>
</dbReference>
<dbReference type="InterPro" id="IPR002710">
    <property type="entry name" value="Dilute_dom"/>
</dbReference>
<feature type="compositionally biased region" description="Polar residues" evidence="1">
    <location>
        <begin position="1264"/>
        <end position="1276"/>
    </location>
</feature>
<dbReference type="InterPro" id="IPR036034">
    <property type="entry name" value="PDZ_sf"/>
</dbReference>
<dbReference type="InterPro" id="IPR000159">
    <property type="entry name" value="RA_dom"/>
</dbReference>
<dbReference type="CDD" id="cd01782">
    <property type="entry name" value="RA1_Afadin"/>
    <property type="match status" value="1"/>
</dbReference>
<dbReference type="PANTHER" id="PTHR10398">
    <property type="entry name" value="AFADIN"/>
    <property type="match status" value="1"/>
</dbReference>
<dbReference type="InterPro" id="IPR008984">
    <property type="entry name" value="SMAD_FHA_dom_sf"/>
</dbReference>
<dbReference type="SMART" id="SM01132">
    <property type="entry name" value="DIL"/>
    <property type="match status" value="1"/>
</dbReference>
<dbReference type="SUPFAM" id="SSF49879">
    <property type="entry name" value="SMAD/FHA domain"/>
    <property type="match status" value="1"/>
</dbReference>
<dbReference type="PROSITE" id="PS50200">
    <property type="entry name" value="RA"/>
    <property type="match status" value="2"/>
</dbReference>
<feature type="region of interest" description="Disordered" evidence="1">
    <location>
        <begin position="143"/>
        <end position="167"/>
    </location>
</feature>
<feature type="domain" description="Ras-associating" evidence="3">
    <location>
        <begin position="35"/>
        <end position="129"/>
    </location>
</feature>
<dbReference type="GO" id="GO:0032880">
    <property type="term" value="P:regulation of protein localization"/>
    <property type="evidence" value="ECO:0007669"/>
    <property type="project" value="TreeGrafter"/>
</dbReference>
<feature type="region of interest" description="Disordered" evidence="1">
    <location>
        <begin position="1260"/>
        <end position="1282"/>
    </location>
</feature>
<dbReference type="PANTHER" id="PTHR10398:SF2">
    <property type="entry name" value="AFADIN"/>
    <property type="match status" value="1"/>
</dbReference>
<dbReference type="EMBL" id="BTRK01000005">
    <property type="protein sequence ID" value="GMR53582.1"/>
    <property type="molecule type" value="Genomic_DNA"/>
</dbReference>
<feature type="domain" description="Dilute" evidence="4">
    <location>
        <begin position="559"/>
        <end position="765"/>
    </location>
</feature>
<dbReference type="Pfam" id="PF00595">
    <property type="entry name" value="PDZ"/>
    <property type="match status" value="1"/>
</dbReference>
<reference evidence="6" key="1">
    <citation type="submission" date="2022-10" db="EMBL/GenBank/DDBJ databases">
        <title>Genome assembly of Pristionchus species.</title>
        <authorList>
            <person name="Yoshida K."/>
            <person name="Sommer R.J."/>
        </authorList>
    </citation>
    <scope>NUCLEOTIDE SEQUENCE [LARGE SCALE GENOMIC DNA]</scope>
    <source>
        <strain evidence="6">RS5460</strain>
    </source>
</reference>
<evidence type="ECO:0000259" key="4">
    <source>
        <dbReference type="PROSITE" id="PS51126"/>
    </source>
</evidence>
<evidence type="ECO:0008006" key="7">
    <source>
        <dbReference type="Google" id="ProtNLM"/>
    </source>
</evidence>
<keyword evidence="6" id="KW-1185">Reference proteome</keyword>
<comment type="caution">
    <text evidence="5">The sequence shown here is derived from an EMBL/GenBank/DDBJ whole genome shotgun (WGS) entry which is preliminary data.</text>
</comment>
<evidence type="ECO:0000256" key="1">
    <source>
        <dbReference type="SAM" id="MobiDB-lite"/>
    </source>
</evidence>
<evidence type="ECO:0000313" key="5">
    <source>
        <dbReference type="EMBL" id="GMR53582.1"/>
    </source>
</evidence>
<dbReference type="InterPro" id="IPR029071">
    <property type="entry name" value="Ubiquitin-like_domsf"/>
</dbReference>
<dbReference type="Pfam" id="PF00788">
    <property type="entry name" value="RA"/>
    <property type="match status" value="2"/>
</dbReference>
<dbReference type="Pfam" id="PF01843">
    <property type="entry name" value="DIL"/>
    <property type="match status" value="1"/>
</dbReference>
<feature type="domain" description="Ras-associating" evidence="3">
    <location>
        <begin position="224"/>
        <end position="335"/>
    </location>
</feature>
<feature type="domain" description="PDZ" evidence="2">
    <location>
        <begin position="865"/>
        <end position="950"/>
    </location>
</feature>
<protein>
    <recommendedName>
        <fullName evidence="7">Afd-1</fullName>
    </recommendedName>
</protein>
<dbReference type="GO" id="GO:0007165">
    <property type="term" value="P:signal transduction"/>
    <property type="evidence" value="ECO:0007669"/>
    <property type="project" value="InterPro"/>
</dbReference>
<gene>
    <name evidence="5" type="ORF">PMAYCL1PPCAC_23777</name>
</gene>
<dbReference type="SMART" id="SM00228">
    <property type="entry name" value="PDZ"/>
    <property type="match status" value="1"/>
</dbReference>
<dbReference type="Gene3D" id="2.30.42.10">
    <property type="match status" value="1"/>
</dbReference>
<dbReference type="PROSITE" id="PS51126">
    <property type="entry name" value="DILUTE"/>
    <property type="match status" value="1"/>
</dbReference>
<organism evidence="5 6">
    <name type="scientific">Pristionchus mayeri</name>
    <dbReference type="NCBI Taxonomy" id="1317129"/>
    <lineage>
        <taxon>Eukaryota</taxon>
        <taxon>Metazoa</taxon>
        <taxon>Ecdysozoa</taxon>
        <taxon>Nematoda</taxon>
        <taxon>Chromadorea</taxon>
        <taxon>Rhabditida</taxon>
        <taxon>Rhabditina</taxon>
        <taxon>Diplogasteromorpha</taxon>
        <taxon>Diplogasteroidea</taxon>
        <taxon>Neodiplogasteridae</taxon>
        <taxon>Pristionchus</taxon>
    </lineage>
</organism>
<dbReference type="Proteomes" id="UP001328107">
    <property type="component" value="Unassembled WGS sequence"/>
</dbReference>
<name>A0AAN5CZY6_9BILA</name>
<proteinExistence type="predicted"/>
<dbReference type="GO" id="GO:0005912">
    <property type="term" value="C:adherens junction"/>
    <property type="evidence" value="ECO:0007669"/>
    <property type="project" value="TreeGrafter"/>
</dbReference>
<dbReference type="Gene3D" id="2.60.200.20">
    <property type="match status" value="1"/>
</dbReference>
<evidence type="ECO:0000313" key="6">
    <source>
        <dbReference type="Proteomes" id="UP001328107"/>
    </source>
</evidence>
<dbReference type="Gene3D" id="3.10.20.90">
    <property type="entry name" value="Phosphatidylinositol 3-kinase Catalytic Subunit, Chain A, domain 1"/>
    <property type="match status" value="2"/>
</dbReference>
<evidence type="ECO:0000259" key="2">
    <source>
        <dbReference type="PROSITE" id="PS50106"/>
    </source>
</evidence>
<dbReference type="GO" id="GO:0050839">
    <property type="term" value="F:cell adhesion molecule binding"/>
    <property type="evidence" value="ECO:0007669"/>
    <property type="project" value="TreeGrafter"/>
</dbReference>